<accession>A0A1X7UXF6</accession>
<evidence type="ECO:0000313" key="2">
    <source>
        <dbReference type="EnsemblMetazoa" id="Aqu2.1.32376_001"/>
    </source>
</evidence>
<feature type="compositionally biased region" description="Polar residues" evidence="1">
    <location>
        <begin position="40"/>
        <end position="59"/>
    </location>
</feature>
<sequence>MATEYQETELQRQKTENIRKDQVTQRPELRKDDVYKPYQGNINPSNGIASQPKPSNNIVHDTRVSESGPGPPGSTKLVPGTTKPTPTLPGQVPELSPKLPQSLTEPEPKLHESGSQGIKSLPTIQKPGTKPHLESPPTLLESHFEPIESTPTLPKSEIKTPKSPPTLPESEPELIESAKIHYLENKTFNIKPAIPSWDSYQTQRCYSSPHSFSPYYMRRINNNTVNAVNPEYLTTASQTISQSYLGGKSVSNAQSNKNCIVYKSRSLLESGERFPEKLVTISYRSFKTQDVDIDDATTNTE</sequence>
<feature type="compositionally biased region" description="Low complexity" evidence="1">
    <location>
        <begin position="75"/>
        <end position="90"/>
    </location>
</feature>
<dbReference type="EnsemblMetazoa" id="Aqu2.1.32376_001">
    <property type="protein sequence ID" value="Aqu2.1.32376_001"/>
    <property type="gene ID" value="Aqu2.1.32376"/>
</dbReference>
<dbReference type="InParanoid" id="A0A1X7UXF6"/>
<organism evidence="2">
    <name type="scientific">Amphimedon queenslandica</name>
    <name type="common">Sponge</name>
    <dbReference type="NCBI Taxonomy" id="400682"/>
    <lineage>
        <taxon>Eukaryota</taxon>
        <taxon>Metazoa</taxon>
        <taxon>Porifera</taxon>
        <taxon>Demospongiae</taxon>
        <taxon>Heteroscleromorpha</taxon>
        <taxon>Haplosclerida</taxon>
        <taxon>Niphatidae</taxon>
        <taxon>Amphimedon</taxon>
    </lineage>
</organism>
<dbReference type="AlphaFoldDB" id="A0A1X7UXF6"/>
<feature type="region of interest" description="Disordered" evidence="1">
    <location>
        <begin position="1"/>
        <end position="170"/>
    </location>
</feature>
<evidence type="ECO:0000256" key="1">
    <source>
        <dbReference type="SAM" id="MobiDB-lite"/>
    </source>
</evidence>
<protein>
    <submittedName>
        <fullName evidence="2">Uncharacterized protein</fullName>
    </submittedName>
</protein>
<name>A0A1X7UXF6_AMPQE</name>
<proteinExistence type="predicted"/>
<reference evidence="2" key="1">
    <citation type="submission" date="2017-05" db="UniProtKB">
        <authorList>
            <consortium name="EnsemblMetazoa"/>
        </authorList>
    </citation>
    <scope>IDENTIFICATION</scope>
</reference>
<feature type="compositionally biased region" description="Basic and acidic residues" evidence="1">
    <location>
        <begin position="9"/>
        <end position="35"/>
    </location>
</feature>